<organism evidence="1 2">
    <name type="scientific">Bradyrhizobium iriomotense</name>
    <dbReference type="NCBI Taxonomy" id="441950"/>
    <lineage>
        <taxon>Bacteria</taxon>
        <taxon>Pseudomonadati</taxon>
        <taxon>Pseudomonadota</taxon>
        <taxon>Alphaproteobacteria</taxon>
        <taxon>Hyphomicrobiales</taxon>
        <taxon>Nitrobacteraceae</taxon>
        <taxon>Bradyrhizobium</taxon>
    </lineage>
</organism>
<evidence type="ECO:0000313" key="1">
    <source>
        <dbReference type="EMBL" id="GLR88870.1"/>
    </source>
</evidence>
<dbReference type="Proteomes" id="UP001156905">
    <property type="component" value="Unassembled WGS sequence"/>
</dbReference>
<protein>
    <submittedName>
        <fullName evidence="1">Uncharacterized protein</fullName>
    </submittedName>
</protein>
<sequence length="124" mass="13582">MTLDMGRLPNLKGPPQRRKCYQIREFTGTIMKELADGGLGHAIPKVAYVSDVLAECPLGGILDILAVGQPRPIYPQLQTYRCTAPTEEMGQQATTSYGSRPIAYSKDVQKARSFRDEHAALASS</sequence>
<accession>A0ABQ6B7G3</accession>
<reference evidence="2" key="1">
    <citation type="journal article" date="2019" name="Int. J. Syst. Evol. Microbiol.">
        <title>The Global Catalogue of Microorganisms (GCM) 10K type strain sequencing project: providing services to taxonomists for standard genome sequencing and annotation.</title>
        <authorList>
            <consortium name="The Broad Institute Genomics Platform"/>
            <consortium name="The Broad Institute Genome Sequencing Center for Infectious Disease"/>
            <person name="Wu L."/>
            <person name="Ma J."/>
        </authorList>
    </citation>
    <scope>NUCLEOTIDE SEQUENCE [LARGE SCALE GENOMIC DNA]</scope>
    <source>
        <strain evidence="2">NBRC 102520</strain>
    </source>
</reference>
<proteinExistence type="predicted"/>
<gene>
    <name evidence="1" type="ORF">GCM10007857_55830</name>
</gene>
<keyword evidence="2" id="KW-1185">Reference proteome</keyword>
<dbReference type="EMBL" id="BSOW01000021">
    <property type="protein sequence ID" value="GLR88870.1"/>
    <property type="molecule type" value="Genomic_DNA"/>
</dbReference>
<comment type="caution">
    <text evidence="1">The sequence shown here is derived from an EMBL/GenBank/DDBJ whole genome shotgun (WGS) entry which is preliminary data.</text>
</comment>
<evidence type="ECO:0000313" key="2">
    <source>
        <dbReference type="Proteomes" id="UP001156905"/>
    </source>
</evidence>
<name>A0ABQ6B7G3_9BRAD</name>